<feature type="compositionally biased region" description="Low complexity" evidence="1">
    <location>
        <begin position="413"/>
        <end position="423"/>
    </location>
</feature>
<evidence type="ECO:0000313" key="4">
    <source>
        <dbReference type="Proteomes" id="UP001501047"/>
    </source>
</evidence>
<name>A0ABN1KIN1_CLOSU</name>
<feature type="region of interest" description="Disordered" evidence="1">
    <location>
        <begin position="399"/>
        <end position="432"/>
    </location>
</feature>
<keyword evidence="3" id="KW-0969">Cilium</keyword>
<dbReference type="CDD" id="cd17470">
    <property type="entry name" value="T3SS_Flik_C"/>
    <property type="match status" value="1"/>
</dbReference>
<reference evidence="3 4" key="1">
    <citation type="journal article" date="2019" name="Int. J. Syst. Evol. Microbiol.">
        <title>The Global Catalogue of Microorganisms (GCM) 10K type strain sequencing project: providing services to taxonomists for standard genome sequencing and annotation.</title>
        <authorList>
            <consortium name="The Broad Institute Genomics Platform"/>
            <consortium name="The Broad Institute Genome Sequencing Center for Infectious Disease"/>
            <person name="Wu L."/>
            <person name="Ma J."/>
        </authorList>
    </citation>
    <scope>NUCLEOTIDE SEQUENCE [LARGE SCALE GENOMIC DNA]</scope>
    <source>
        <strain evidence="3 4">JCM 1417</strain>
    </source>
</reference>
<sequence>MMEMAQVSVGNDLYKGSGIGEKVKKSEGNNNKYFNDEFSKELKNYSKNYEKYKTETKSVTSNEQGKVKEPSKDYIVNSEEVDQGEELNTSENMQSLINYILALLNKENTANAELDSTNIISETEAKGEIQSLLEILGSEKKANNLLELLNEVSLDSDKKNKLTELLTLINDDFTDLKSNREALMKLLTSEEGIEADDLVSQLQKIVSMKDVNKDDVSLNIPIRIGMEAEVIDKSRVVAGAEDNKESNGTDSKFSKETAILNKVINGEEKDSKVTRATDFMSSFENSLLKSGEVSSDKPIAITKSELNNDVIKALSYMDKNGVKDLTVKIYPKELGEISISVSMEQGALKAMIKATSKETVEMLALGLKDINEKLNGNNIKIQSVNIGLYEEDTTYFTHGNSQGKAYENGGQGSSESGRQGSHGDIVEEDVIPEAKGKASNEIDLLV</sequence>
<dbReference type="EMBL" id="BAAACI010000001">
    <property type="protein sequence ID" value="GAA0767668.1"/>
    <property type="molecule type" value="Genomic_DNA"/>
</dbReference>
<dbReference type="Gene3D" id="3.30.750.140">
    <property type="match status" value="1"/>
</dbReference>
<proteinExistence type="predicted"/>
<accession>A0ABN1KIN1</accession>
<organism evidence="3 4">
    <name type="scientific">Clostridium subterminale</name>
    <dbReference type="NCBI Taxonomy" id="1550"/>
    <lineage>
        <taxon>Bacteria</taxon>
        <taxon>Bacillati</taxon>
        <taxon>Bacillota</taxon>
        <taxon>Clostridia</taxon>
        <taxon>Eubacteriales</taxon>
        <taxon>Clostridiaceae</taxon>
        <taxon>Clostridium</taxon>
    </lineage>
</organism>
<keyword evidence="3" id="KW-0282">Flagellum</keyword>
<feature type="domain" description="Flagellar hook-length control protein-like C-terminal" evidence="2">
    <location>
        <begin position="313"/>
        <end position="392"/>
    </location>
</feature>
<dbReference type="InterPro" id="IPR038610">
    <property type="entry name" value="FliK-like_C_sf"/>
</dbReference>
<dbReference type="Proteomes" id="UP001501047">
    <property type="component" value="Unassembled WGS sequence"/>
</dbReference>
<gene>
    <name evidence="3" type="ORF">GCM10008908_07010</name>
</gene>
<comment type="caution">
    <text evidence="3">The sequence shown here is derived from an EMBL/GenBank/DDBJ whole genome shotgun (WGS) entry which is preliminary data.</text>
</comment>
<protein>
    <submittedName>
        <fullName evidence="3">Flagellar hook-length control protein FliK</fullName>
    </submittedName>
</protein>
<evidence type="ECO:0000256" key="1">
    <source>
        <dbReference type="SAM" id="MobiDB-lite"/>
    </source>
</evidence>
<evidence type="ECO:0000259" key="2">
    <source>
        <dbReference type="Pfam" id="PF02120"/>
    </source>
</evidence>
<keyword evidence="4" id="KW-1185">Reference proteome</keyword>
<dbReference type="Pfam" id="PF02120">
    <property type="entry name" value="Flg_hook"/>
    <property type="match status" value="1"/>
</dbReference>
<dbReference type="InterPro" id="IPR021136">
    <property type="entry name" value="Flagellar_hook_control-like_C"/>
</dbReference>
<keyword evidence="3" id="KW-0966">Cell projection</keyword>
<evidence type="ECO:0000313" key="3">
    <source>
        <dbReference type="EMBL" id="GAA0767668.1"/>
    </source>
</evidence>